<dbReference type="Pfam" id="PF13185">
    <property type="entry name" value="GAF_2"/>
    <property type="match status" value="1"/>
</dbReference>
<dbReference type="PROSITE" id="PS50109">
    <property type="entry name" value="HIS_KIN"/>
    <property type="match status" value="1"/>
</dbReference>
<keyword evidence="4" id="KW-0808">Transferase</keyword>
<dbReference type="InterPro" id="IPR003594">
    <property type="entry name" value="HATPase_dom"/>
</dbReference>
<dbReference type="InterPro" id="IPR036890">
    <property type="entry name" value="HATPase_C_sf"/>
</dbReference>
<sequence length="422" mass="45845">MCLTGSRRHEPSGRIDAGHARPPARTISRFCRRERTGSRTMAELSRSDLDYRLNQQKILSEFGVEALRADDLGQLLQRATELCAEGMSAQFCKALEYKPGQDTLLVIAGVGWGPNVVGQAHVGADLASPAGYALKTGQPVISNHLENERRFRTPQLMADHGVRRALNVLIRNRQGDFGVLEVDDTREGQFDEADIAFMQGFANLLGGAIERQRAEARLQAALDRQELLTREMSHRVKNSLATVAGLLSLQARTTENQQARDALADARSRVEAVAQVHDQLWRQPDLAAVELSGFLESLCEKLRESAPGHAITCRAPAMPIPADLAIPLGLFVNELVTNAIKYAYPDGHGPVRVEAEARDEGRVRLSVSDDGVGLPEGFDAAAARHSLGMRVIHGLARQLGGDLTVTGTDGACFALTLELQAV</sequence>
<dbReference type="SMART" id="SM00065">
    <property type="entry name" value="GAF"/>
    <property type="match status" value="1"/>
</dbReference>
<dbReference type="PANTHER" id="PTHR41523">
    <property type="entry name" value="TWO-COMPONENT SYSTEM SENSOR PROTEIN"/>
    <property type="match status" value="1"/>
</dbReference>
<dbReference type="SUPFAM" id="SSF55781">
    <property type="entry name" value="GAF domain-like"/>
    <property type="match status" value="1"/>
</dbReference>
<dbReference type="InterPro" id="IPR005467">
    <property type="entry name" value="His_kinase_dom"/>
</dbReference>
<dbReference type="EC" id="2.7.13.3" evidence="2"/>
<feature type="region of interest" description="Disordered" evidence="8">
    <location>
        <begin position="1"/>
        <end position="21"/>
    </location>
</feature>
<accession>A0A8H9C8H8</accession>
<keyword evidence="7" id="KW-0067">ATP-binding</keyword>
<dbReference type="InterPro" id="IPR029016">
    <property type="entry name" value="GAF-like_dom_sf"/>
</dbReference>
<proteinExistence type="predicted"/>
<dbReference type="Gene3D" id="3.30.450.40">
    <property type="match status" value="1"/>
</dbReference>
<dbReference type="EMBL" id="AP024145">
    <property type="protein sequence ID" value="BCM86043.1"/>
    <property type="molecule type" value="Genomic_DNA"/>
</dbReference>
<evidence type="ECO:0000256" key="1">
    <source>
        <dbReference type="ARBA" id="ARBA00000085"/>
    </source>
</evidence>
<dbReference type="InterPro" id="IPR011495">
    <property type="entry name" value="Sig_transdc_His_kin_sub2_dim/P"/>
</dbReference>
<dbReference type="Gene3D" id="3.30.565.10">
    <property type="entry name" value="Histidine kinase-like ATPase, C-terminal domain"/>
    <property type="match status" value="1"/>
</dbReference>
<dbReference type="GO" id="GO:0004673">
    <property type="term" value="F:protein histidine kinase activity"/>
    <property type="evidence" value="ECO:0007669"/>
    <property type="project" value="UniProtKB-EC"/>
</dbReference>
<gene>
    <name evidence="10" type="ORF">mvi_45040</name>
</gene>
<organism evidence="10 11">
    <name type="scientific">Methylobacterium indicum</name>
    <dbReference type="NCBI Taxonomy" id="1775910"/>
    <lineage>
        <taxon>Bacteria</taxon>
        <taxon>Pseudomonadati</taxon>
        <taxon>Pseudomonadota</taxon>
        <taxon>Alphaproteobacteria</taxon>
        <taxon>Hyphomicrobiales</taxon>
        <taxon>Methylobacteriaceae</taxon>
        <taxon>Methylobacterium</taxon>
    </lineage>
</organism>
<evidence type="ECO:0000256" key="5">
    <source>
        <dbReference type="ARBA" id="ARBA00022741"/>
    </source>
</evidence>
<feature type="compositionally biased region" description="Basic and acidic residues" evidence="8">
    <location>
        <begin position="7"/>
        <end position="19"/>
    </location>
</feature>
<dbReference type="AlphaFoldDB" id="A0A8H9C8H8"/>
<evidence type="ECO:0000256" key="2">
    <source>
        <dbReference type="ARBA" id="ARBA00012438"/>
    </source>
</evidence>
<evidence type="ECO:0000256" key="3">
    <source>
        <dbReference type="ARBA" id="ARBA00022553"/>
    </source>
</evidence>
<keyword evidence="6 10" id="KW-0418">Kinase</keyword>
<keyword evidence="5" id="KW-0547">Nucleotide-binding</keyword>
<evidence type="ECO:0000256" key="6">
    <source>
        <dbReference type="ARBA" id="ARBA00022777"/>
    </source>
</evidence>
<dbReference type="SMART" id="SM00911">
    <property type="entry name" value="HWE_HK"/>
    <property type="match status" value="1"/>
</dbReference>
<keyword evidence="3" id="KW-0597">Phosphoprotein</keyword>
<dbReference type="InterPro" id="IPR003018">
    <property type="entry name" value="GAF"/>
</dbReference>
<dbReference type="GO" id="GO:0005524">
    <property type="term" value="F:ATP binding"/>
    <property type="evidence" value="ECO:0007669"/>
    <property type="project" value="UniProtKB-KW"/>
</dbReference>
<comment type="catalytic activity">
    <reaction evidence="1">
        <text>ATP + protein L-histidine = ADP + protein N-phospho-L-histidine.</text>
        <dbReference type="EC" id="2.7.13.3"/>
    </reaction>
</comment>
<dbReference type="Pfam" id="PF02518">
    <property type="entry name" value="HATPase_c"/>
    <property type="match status" value="1"/>
</dbReference>
<protein>
    <recommendedName>
        <fullName evidence="2">histidine kinase</fullName>
        <ecNumber evidence="2">2.7.13.3</ecNumber>
    </recommendedName>
</protein>
<evidence type="ECO:0000256" key="8">
    <source>
        <dbReference type="SAM" id="MobiDB-lite"/>
    </source>
</evidence>
<reference evidence="10" key="1">
    <citation type="submission" date="2020-11" db="EMBL/GenBank/DDBJ databases">
        <title>Complete genome sequence of a novel pathogenic Methylobacterium strain isolated from rice in Vietnam.</title>
        <authorList>
            <person name="Lai K."/>
            <person name="Okazaki S."/>
            <person name="Higashi K."/>
            <person name="Mori H."/>
            <person name="Toyoda A."/>
            <person name="Kurokawa K."/>
        </authorList>
    </citation>
    <scope>NUCLEOTIDE SEQUENCE</scope>
    <source>
        <strain evidence="10">VL1</strain>
    </source>
</reference>
<evidence type="ECO:0000256" key="4">
    <source>
        <dbReference type="ARBA" id="ARBA00022679"/>
    </source>
</evidence>
<dbReference type="PANTHER" id="PTHR41523:SF8">
    <property type="entry name" value="ETHYLENE RESPONSE SENSOR PROTEIN"/>
    <property type="match status" value="1"/>
</dbReference>
<evidence type="ECO:0000313" key="10">
    <source>
        <dbReference type="EMBL" id="BCM86043.1"/>
    </source>
</evidence>
<feature type="domain" description="Histidine kinase" evidence="9">
    <location>
        <begin position="231"/>
        <end position="421"/>
    </location>
</feature>
<evidence type="ECO:0000256" key="7">
    <source>
        <dbReference type="ARBA" id="ARBA00022840"/>
    </source>
</evidence>
<evidence type="ECO:0000259" key="9">
    <source>
        <dbReference type="PROSITE" id="PS50109"/>
    </source>
</evidence>
<evidence type="ECO:0000313" key="11">
    <source>
        <dbReference type="Proteomes" id="UP000663508"/>
    </source>
</evidence>
<dbReference type="Pfam" id="PF07568">
    <property type="entry name" value="HisKA_2"/>
    <property type="match status" value="1"/>
</dbReference>
<name>A0A8H9C8H8_9HYPH</name>
<dbReference type="SMART" id="SM00387">
    <property type="entry name" value="HATPase_c"/>
    <property type="match status" value="1"/>
</dbReference>
<dbReference type="KEGG" id="mind:mvi_45040"/>
<dbReference type="InterPro" id="IPR011102">
    <property type="entry name" value="Sig_transdc_His_kinase_HWE"/>
</dbReference>
<dbReference type="Proteomes" id="UP000663508">
    <property type="component" value="Chromosome"/>
</dbReference>
<dbReference type="SUPFAM" id="SSF55874">
    <property type="entry name" value="ATPase domain of HSP90 chaperone/DNA topoisomerase II/histidine kinase"/>
    <property type="match status" value="1"/>
</dbReference>